<dbReference type="InterPro" id="IPR008769">
    <property type="entry name" value="PhaF_PhaI"/>
</dbReference>
<gene>
    <name evidence="2" type="ORF">AYR66_00300</name>
</gene>
<dbReference type="PANTHER" id="PTHR38664:SF1">
    <property type="entry name" value="SLR0058 PROTEIN"/>
    <property type="match status" value="1"/>
</dbReference>
<sequence length="164" mass="17628">MVKKLKTLAKSDDEQLAEVVRTSAQQIWQAGLGAFAKAQEEGGKVFAKLVKEGSALQERTQQMANGKVSDVTGTVVKIADNVSKQAAGSWDKLEQVFEDRVSRSLKSLGVPTQEDIQTLTRRIEELSKAIESLSGKKPVAKKAAAKPAAKKTAKKATPRKPAAN</sequence>
<protein>
    <submittedName>
        <fullName evidence="2">Polygranule-associated protein</fullName>
    </submittedName>
</protein>
<reference evidence="2 3" key="1">
    <citation type="submission" date="2016-02" db="EMBL/GenBank/DDBJ databases">
        <authorList>
            <person name="Wen L."/>
            <person name="He K."/>
            <person name="Yang H."/>
        </authorList>
    </citation>
    <scope>NUCLEOTIDE SEQUENCE [LARGE SCALE GENOMIC DNA]</scope>
    <source>
        <strain evidence="2 3">TSA40</strain>
    </source>
</reference>
<feature type="region of interest" description="Disordered" evidence="1">
    <location>
        <begin position="134"/>
        <end position="164"/>
    </location>
</feature>
<evidence type="ECO:0000313" key="3">
    <source>
        <dbReference type="Proteomes" id="UP000197535"/>
    </source>
</evidence>
<evidence type="ECO:0000256" key="1">
    <source>
        <dbReference type="SAM" id="MobiDB-lite"/>
    </source>
</evidence>
<dbReference type="EMBL" id="LSTO01000004">
    <property type="protein sequence ID" value="OWW18534.1"/>
    <property type="molecule type" value="Genomic_DNA"/>
</dbReference>
<dbReference type="Pfam" id="PF05597">
    <property type="entry name" value="Phasin"/>
    <property type="match status" value="1"/>
</dbReference>
<dbReference type="RefSeq" id="WP_088710390.1">
    <property type="nucleotide sequence ID" value="NZ_LSTO01000004.1"/>
</dbReference>
<name>A0A254T7B7_9BURK</name>
<dbReference type="AlphaFoldDB" id="A0A254T7B7"/>
<dbReference type="Proteomes" id="UP000197535">
    <property type="component" value="Unassembled WGS sequence"/>
</dbReference>
<dbReference type="NCBIfam" id="TIGR01837">
    <property type="entry name" value="PHA_granule_1"/>
    <property type="match status" value="1"/>
</dbReference>
<accession>A0A254T7B7</accession>
<feature type="compositionally biased region" description="Basic residues" evidence="1">
    <location>
        <begin position="138"/>
        <end position="158"/>
    </location>
</feature>
<dbReference type="PANTHER" id="PTHR38664">
    <property type="entry name" value="SLR0058 PROTEIN"/>
    <property type="match status" value="1"/>
</dbReference>
<proteinExistence type="predicted"/>
<keyword evidence="3" id="KW-1185">Reference proteome</keyword>
<comment type="caution">
    <text evidence="2">The sequence shown here is derived from an EMBL/GenBank/DDBJ whole genome shotgun (WGS) entry which is preliminary data.</text>
</comment>
<organism evidence="2 3">
    <name type="scientific">Noviherbaspirillum denitrificans</name>
    <dbReference type="NCBI Taxonomy" id="1968433"/>
    <lineage>
        <taxon>Bacteria</taxon>
        <taxon>Pseudomonadati</taxon>
        <taxon>Pseudomonadota</taxon>
        <taxon>Betaproteobacteria</taxon>
        <taxon>Burkholderiales</taxon>
        <taxon>Oxalobacteraceae</taxon>
        <taxon>Noviherbaspirillum</taxon>
    </lineage>
</organism>
<dbReference type="OrthoDB" id="5801582at2"/>
<evidence type="ECO:0000313" key="2">
    <source>
        <dbReference type="EMBL" id="OWW18534.1"/>
    </source>
</evidence>